<dbReference type="GO" id="GO:0030170">
    <property type="term" value="F:pyridoxal phosphate binding"/>
    <property type="evidence" value="ECO:0007669"/>
    <property type="project" value="InterPro"/>
</dbReference>
<evidence type="ECO:0000256" key="6">
    <source>
        <dbReference type="ARBA" id="ARBA00022679"/>
    </source>
</evidence>
<dbReference type="OrthoDB" id="9215500at2759"/>
<dbReference type="PIRSF" id="PIRSF000460">
    <property type="entry name" value="Pprylas_GlgP"/>
    <property type="match status" value="1"/>
</dbReference>
<evidence type="ECO:0000313" key="12">
    <source>
        <dbReference type="EMBL" id="KAF9936390.1"/>
    </source>
</evidence>
<keyword evidence="4" id="KW-0021">Allosteric enzyme</keyword>
<dbReference type="NCBIfam" id="TIGR02093">
    <property type="entry name" value="P_ylase"/>
    <property type="match status" value="1"/>
</dbReference>
<dbReference type="FunFam" id="3.40.50.2000:FF:000003">
    <property type="entry name" value="Alpha-1,4 glucan phosphorylase"/>
    <property type="match status" value="1"/>
</dbReference>
<evidence type="ECO:0000256" key="3">
    <source>
        <dbReference type="ARBA" id="ARBA00006047"/>
    </source>
</evidence>
<dbReference type="PROSITE" id="PS00102">
    <property type="entry name" value="PHOSPHORYLASE"/>
    <property type="match status" value="1"/>
</dbReference>
<evidence type="ECO:0000256" key="10">
    <source>
        <dbReference type="RuleBase" id="RU000587"/>
    </source>
</evidence>
<dbReference type="Pfam" id="PF00343">
    <property type="entry name" value="Phosphorylase"/>
    <property type="match status" value="1"/>
</dbReference>
<dbReference type="Proteomes" id="UP000749646">
    <property type="component" value="Unassembled WGS sequence"/>
</dbReference>
<evidence type="ECO:0000256" key="9">
    <source>
        <dbReference type="PIRSR" id="PIRSR000460-1"/>
    </source>
</evidence>
<dbReference type="CDD" id="cd04300">
    <property type="entry name" value="GT35_Glycogen_Phosphorylase"/>
    <property type="match status" value="1"/>
</dbReference>
<dbReference type="Gene3D" id="3.40.50.2000">
    <property type="entry name" value="Glycogen Phosphorylase B"/>
    <property type="match status" value="2"/>
</dbReference>
<evidence type="ECO:0000256" key="4">
    <source>
        <dbReference type="ARBA" id="ARBA00022533"/>
    </source>
</evidence>
<dbReference type="FunFam" id="3.40.50.2000:FF:000002">
    <property type="entry name" value="Alpha-1,4 glucan phosphorylase"/>
    <property type="match status" value="1"/>
</dbReference>
<comment type="function">
    <text evidence="10">Allosteric enzyme that catalyzes the rate-limiting step in glycogen catabolism, the phosphorolytic cleavage of glycogen to produce glucose-1-phosphate, and plays a central role in maintaining cellular and organismal glucose homeostasis.</text>
</comment>
<dbReference type="PANTHER" id="PTHR11468:SF3">
    <property type="entry name" value="GLYCOGEN PHOSPHORYLASE, LIVER FORM"/>
    <property type="match status" value="1"/>
</dbReference>
<keyword evidence="13" id="KW-1185">Reference proteome</keyword>
<dbReference type="SUPFAM" id="SSF53756">
    <property type="entry name" value="UDP-Glycosyltransferase/glycogen phosphorylase"/>
    <property type="match status" value="1"/>
</dbReference>
<name>A0A9P6ILD0_9FUNG</name>
<dbReference type="InterPro" id="IPR035090">
    <property type="entry name" value="Pyridoxal_P_attach_site"/>
</dbReference>
<dbReference type="InterPro" id="IPR011833">
    <property type="entry name" value="Glycg_phsphrylas"/>
</dbReference>
<proteinExistence type="inferred from homology"/>
<dbReference type="GO" id="GO:0005737">
    <property type="term" value="C:cytoplasm"/>
    <property type="evidence" value="ECO:0007669"/>
    <property type="project" value="TreeGrafter"/>
</dbReference>
<dbReference type="InterPro" id="IPR000811">
    <property type="entry name" value="Glyco_trans_35"/>
</dbReference>
<feature type="modified residue" description="N6-(pyridoxal phosphate)lysine" evidence="9">
    <location>
        <position position="715"/>
    </location>
</feature>
<keyword evidence="6 10" id="KW-0808">Transferase</keyword>
<dbReference type="GO" id="GO:0008184">
    <property type="term" value="F:glycogen phosphorylase activity"/>
    <property type="evidence" value="ECO:0007669"/>
    <property type="project" value="InterPro"/>
</dbReference>
<keyword evidence="8 10" id="KW-0119">Carbohydrate metabolism</keyword>
<dbReference type="EMBL" id="JAAAHW010009777">
    <property type="protein sequence ID" value="KAF9936390.1"/>
    <property type="molecule type" value="Genomic_DNA"/>
</dbReference>
<keyword evidence="7 9" id="KW-0663">Pyridoxal phosphate</keyword>
<feature type="region of interest" description="Disordered" evidence="11">
    <location>
        <begin position="1"/>
        <end position="28"/>
    </location>
</feature>
<protein>
    <recommendedName>
        <fullName evidence="10">Alpha-1,4 glucan phosphorylase</fullName>
        <ecNumber evidence="10">2.4.1.1</ecNumber>
    </recommendedName>
</protein>
<comment type="caution">
    <text evidence="12">The sequence shown here is derived from an EMBL/GenBank/DDBJ whole genome shotgun (WGS) entry which is preliminary data.</text>
</comment>
<gene>
    <name evidence="12" type="primary">GPH1</name>
    <name evidence="12" type="ORF">BGZ65_002438</name>
</gene>
<comment type="cofactor">
    <cofactor evidence="2 10">
        <name>pyridoxal 5'-phosphate</name>
        <dbReference type="ChEBI" id="CHEBI:597326"/>
    </cofactor>
</comment>
<dbReference type="GO" id="GO:0005980">
    <property type="term" value="P:glycogen catabolic process"/>
    <property type="evidence" value="ECO:0007669"/>
    <property type="project" value="TreeGrafter"/>
</dbReference>
<keyword evidence="5 10" id="KW-0328">Glycosyltransferase</keyword>
<dbReference type="AlphaFoldDB" id="A0A9P6ILD0"/>
<accession>A0A9P6ILD0</accession>
<evidence type="ECO:0000256" key="11">
    <source>
        <dbReference type="SAM" id="MobiDB-lite"/>
    </source>
</evidence>
<dbReference type="PANTHER" id="PTHR11468">
    <property type="entry name" value="GLYCOGEN PHOSPHORYLASE"/>
    <property type="match status" value="1"/>
</dbReference>
<evidence type="ECO:0000256" key="7">
    <source>
        <dbReference type="ARBA" id="ARBA00022898"/>
    </source>
</evidence>
<evidence type="ECO:0000256" key="5">
    <source>
        <dbReference type="ARBA" id="ARBA00022676"/>
    </source>
</evidence>
<comment type="similarity">
    <text evidence="3 10">Belongs to the glycogen phosphorylase family.</text>
</comment>
<comment type="catalytic activity">
    <reaction evidence="1 10">
        <text>[(1-&gt;4)-alpha-D-glucosyl](n) + phosphate = [(1-&gt;4)-alpha-D-glucosyl](n-1) + alpha-D-glucose 1-phosphate</text>
        <dbReference type="Rhea" id="RHEA:41732"/>
        <dbReference type="Rhea" id="RHEA-COMP:9584"/>
        <dbReference type="Rhea" id="RHEA-COMP:9586"/>
        <dbReference type="ChEBI" id="CHEBI:15444"/>
        <dbReference type="ChEBI" id="CHEBI:43474"/>
        <dbReference type="ChEBI" id="CHEBI:58601"/>
        <dbReference type="EC" id="2.4.1.1"/>
    </reaction>
</comment>
<evidence type="ECO:0000313" key="13">
    <source>
        <dbReference type="Proteomes" id="UP000749646"/>
    </source>
</evidence>
<organism evidence="12 13">
    <name type="scientific">Modicella reniformis</name>
    <dbReference type="NCBI Taxonomy" id="1440133"/>
    <lineage>
        <taxon>Eukaryota</taxon>
        <taxon>Fungi</taxon>
        <taxon>Fungi incertae sedis</taxon>
        <taxon>Mucoromycota</taxon>
        <taxon>Mortierellomycotina</taxon>
        <taxon>Mortierellomycetes</taxon>
        <taxon>Mortierellales</taxon>
        <taxon>Mortierellaceae</taxon>
        <taxon>Modicella</taxon>
    </lineage>
</organism>
<evidence type="ECO:0000256" key="8">
    <source>
        <dbReference type="ARBA" id="ARBA00023277"/>
    </source>
</evidence>
<dbReference type="EC" id="2.4.1.1" evidence="10"/>
<evidence type="ECO:0000256" key="2">
    <source>
        <dbReference type="ARBA" id="ARBA00001933"/>
    </source>
</evidence>
<sequence>MADVNKAESNTVPKRPMHHRRNLTGLTSKELDAEKAKWPKSTVQLWEKLSKKEANDIETIQKSIVHHVTTTLARAAYNMDNFTAYQAVALSTRDRLISRWNETQGQLSKADPKRVYYLSLEFLLGRSMDNALLNMGLKDTYGKSIEQLGFRMEDVIESEVDAALGNGGLGRLAACYMDSLATLDYPAWGYGLRYTYGIFQQRIVDGYQTEYPDYWLNFDNPWELPRLDISIQIGFGGHVQTTQDEYGVTRHNWIPASSVQAIAYDVPIPGYDTGNCNNIRLWRSKPTRVFDLTSFNEGNYEKSVEDATNAEKITSVLYPNDNTMAGKELRLKQQYFWTAASLHDIVRRFKKSAREWTDFPDQVAIQLNDTHPTMAIVELQRLLVDEEMLSWDDAWDIVTKTFAFTNHTVLPEAMEKWSVPMMEYLLPRHLQIIFDINLFFLQKVEMKFPNDRGLLNRMSIIEEAQPQQIRMAHLAVVGSHKVNGVAALHSNLIKTTIFKDFVAYYGEEKFVNRTNGITPRRWLHQANPQLSALITETLGSQKWLKELTLLKGLNNKVDDPEFRKKWVAIKRANKVRLAELIKTRCNVTVSPDALFDVQVKRIHEYKRQFMNILYVIYRYRFIKSMTPSQKAGVQPRVVIFGGKAAPGYYIAKLVIKLINGVAKVVNQDPAVGDLLKVVFIPDYNVSVAEVIVPASDISQHISTAGTEASGTSNMKFVLNGGLIIGTLDGANIEILEEIGEDNIFIFGCLAHDVEDLRHAQRYRNVPMNPALQGVISAIEKGTFEDPKVFQPLISTLTVGKDFYLISYDFASYIAANQQVDAAYKNQEEWIKKSIRCTANMGKFSSDRSVKEYADEIWDIKPHPVVDEGYM</sequence>
<reference evidence="12" key="1">
    <citation type="journal article" date="2020" name="Fungal Divers.">
        <title>Resolving the Mortierellaceae phylogeny through synthesis of multi-gene phylogenetics and phylogenomics.</title>
        <authorList>
            <person name="Vandepol N."/>
            <person name="Liber J."/>
            <person name="Desiro A."/>
            <person name="Na H."/>
            <person name="Kennedy M."/>
            <person name="Barry K."/>
            <person name="Grigoriev I.V."/>
            <person name="Miller A.N."/>
            <person name="O'Donnell K."/>
            <person name="Stajich J.E."/>
            <person name="Bonito G."/>
        </authorList>
    </citation>
    <scope>NUCLEOTIDE SEQUENCE</scope>
    <source>
        <strain evidence="12">MES-2147</strain>
    </source>
</reference>
<evidence type="ECO:0000256" key="1">
    <source>
        <dbReference type="ARBA" id="ARBA00001275"/>
    </source>
</evidence>